<dbReference type="PANTHER" id="PTHR43877:SF2">
    <property type="entry name" value="AMINOALKYLPHOSPHONATE N-ACETYLTRANSFERASE-RELATED"/>
    <property type="match status" value="1"/>
</dbReference>
<keyword evidence="5" id="KW-1185">Reference proteome</keyword>
<dbReference type="PANTHER" id="PTHR43877">
    <property type="entry name" value="AMINOALKYLPHOSPHONATE N-ACETYLTRANSFERASE-RELATED-RELATED"/>
    <property type="match status" value="1"/>
</dbReference>
<dbReference type="RefSeq" id="WP_354194700.1">
    <property type="nucleotide sequence ID" value="NZ_JBEPML010000006.1"/>
</dbReference>
<dbReference type="EMBL" id="JBEPML010000006">
    <property type="protein sequence ID" value="MET3792061.1"/>
    <property type="molecule type" value="Genomic_DNA"/>
</dbReference>
<keyword evidence="1 4" id="KW-0808">Transferase</keyword>
<evidence type="ECO:0000259" key="3">
    <source>
        <dbReference type="PROSITE" id="PS51186"/>
    </source>
</evidence>
<comment type="caution">
    <text evidence="4">The sequence shown here is derived from an EMBL/GenBank/DDBJ whole genome shotgun (WGS) entry which is preliminary data.</text>
</comment>
<dbReference type="InterPro" id="IPR050832">
    <property type="entry name" value="Bact_Acetyltransf"/>
</dbReference>
<feature type="domain" description="N-acetyltransferase" evidence="3">
    <location>
        <begin position="2"/>
        <end position="150"/>
    </location>
</feature>
<gene>
    <name evidence="4" type="ORF">ABID37_002271</name>
</gene>
<sequence>MVRVRPATPADAEALACIGLQAWQRGIGLLVPAHVADRIRADNPFRPFIQAQGENILVAEIDGRPAGLGAREHRDDVITDIWVAPQWEGKGAGSALLAELERQIAGAGHDHARLQVAADNQRALQLYLARGYEPVWRGVRADPILQVPLEKIGLSKRLSGLT</sequence>
<evidence type="ECO:0000313" key="5">
    <source>
        <dbReference type="Proteomes" id="UP001549076"/>
    </source>
</evidence>
<dbReference type="SUPFAM" id="SSF55729">
    <property type="entry name" value="Acyl-CoA N-acyltransferases (Nat)"/>
    <property type="match status" value="1"/>
</dbReference>
<dbReference type="GO" id="GO:0008999">
    <property type="term" value="F:protein-N-terminal-alanine acetyltransferase activity"/>
    <property type="evidence" value="ECO:0007669"/>
    <property type="project" value="UniProtKB-EC"/>
</dbReference>
<evidence type="ECO:0000313" key="4">
    <source>
        <dbReference type="EMBL" id="MET3792061.1"/>
    </source>
</evidence>
<dbReference type="CDD" id="cd04301">
    <property type="entry name" value="NAT_SF"/>
    <property type="match status" value="1"/>
</dbReference>
<protein>
    <submittedName>
        <fullName evidence="4">Ribosomal-protein-alanine N-acetyltransferase</fullName>
        <ecNumber evidence="4">2.3.1.267</ecNumber>
    </submittedName>
</protein>
<keyword evidence="2 4" id="KW-0012">Acyltransferase</keyword>
<organism evidence="4 5">
    <name type="scientific">Aquamicrobium terrae</name>
    <dbReference type="NCBI Taxonomy" id="1324945"/>
    <lineage>
        <taxon>Bacteria</taxon>
        <taxon>Pseudomonadati</taxon>
        <taxon>Pseudomonadota</taxon>
        <taxon>Alphaproteobacteria</taxon>
        <taxon>Hyphomicrobiales</taxon>
        <taxon>Phyllobacteriaceae</taxon>
        <taxon>Aquamicrobium</taxon>
    </lineage>
</organism>
<evidence type="ECO:0000256" key="1">
    <source>
        <dbReference type="ARBA" id="ARBA00022679"/>
    </source>
</evidence>
<dbReference type="InterPro" id="IPR000182">
    <property type="entry name" value="GNAT_dom"/>
</dbReference>
<dbReference type="Gene3D" id="3.40.630.30">
    <property type="match status" value="1"/>
</dbReference>
<dbReference type="InterPro" id="IPR016181">
    <property type="entry name" value="Acyl_CoA_acyltransferase"/>
</dbReference>
<name>A0ABV2MZ31_9HYPH</name>
<dbReference type="Proteomes" id="UP001549076">
    <property type="component" value="Unassembled WGS sequence"/>
</dbReference>
<dbReference type="EC" id="2.3.1.267" evidence="4"/>
<reference evidence="4 5" key="1">
    <citation type="submission" date="2024-06" db="EMBL/GenBank/DDBJ databases">
        <title>Genomic Encyclopedia of Type Strains, Phase IV (KMG-IV): sequencing the most valuable type-strain genomes for metagenomic binning, comparative biology and taxonomic classification.</title>
        <authorList>
            <person name="Goeker M."/>
        </authorList>
    </citation>
    <scope>NUCLEOTIDE SEQUENCE [LARGE SCALE GENOMIC DNA]</scope>
    <source>
        <strain evidence="4 5">DSM 27865</strain>
    </source>
</reference>
<dbReference type="Pfam" id="PF00583">
    <property type="entry name" value="Acetyltransf_1"/>
    <property type="match status" value="1"/>
</dbReference>
<evidence type="ECO:0000256" key="2">
    <source>
        <dbReference type="ARBA" id="ARBA00023315"/>
    </source>
</evidence>
<accession>A0ABV2MZ31</accession>
<proteinExistence type="predicted"/>
<dbReference type="PROSITE" id="PS51186">
    <property type="entry name" value="GNAT"/>
    <property type="match status" value="1"/>
</dbReference>